<name>A0ABS8ILL0_9NOSO</name>
<feature type="domain" description="WCX" evidence="1">
    <location>
        <begin position="28"/>
        <end position="80"/>
    </location>
</feature>
<evidence type="ECO:0000313" key="3">
    <source>
        <dbReference type="Proteomes" id="UP001199525"/>
    </source>
</evidence>
<feature type="non-terminal residue" evidence="2">
    <location>
        <position position="1"/>
    </location>
</feature>
<keyword evidence="3" id="KW-1185">Reference proteome</keyword>
<protein>
    <submittedName>
        <fullName evidence="2">WYL domain-containing protein</fullName>
    </submittedName>
</protein>
<comment type="caution">
    <text evidence="2">The sequence shown here is derived from an EMBL/GenBank/DDBJ whole genome shotgun (WGS) entry which is preliminary data.</text>
</comment>
<dbReference type="InterPro" id="IPR057727">
    <property type="entry name" value="WCX_dom"/>
</dbReference>
<dbReference type="Pfam" id="PF25583">
    <property type="entry name" value="WCX"/>
    <property type="match status" value="1"/>
</dbReference>
<gene>
    <name evidence="2" type="ORF">LC586_40430</name>
</gene>
<organism evidence="2 3">
    <name type="scientific">Nostoc favosum CHAB5714</name>
    <dbReference type="NCBI Taxonomy" id="2780399"/>
    <lineage>
        <taxon>Bacteria</taxon>
        <taxon>Bacillati</taxon>
        <taxon>Cyanobacteriota</taxon>
        <taxon>Cyanophyceae</taxon>
        <taxon>Nostocales</taxon>
        <taxon>Nostocaceae</taxon>
        <taxon>Nostoc</taxon>
        <taxon>Nostoc favosum</taxon>
    </lineage>
</organism>
<dbReference type="Proteomes" id="UP001199525">
    <property type="component" value="Unassembled WGS sequence"/>
</dbReference>
<dbReference type="EMBL" id="JAIVFQ010000235">
    <property type="protein sequence ID" value="MCC5605200.1"/>
    <property type="molecule type" value="Genomic_DNA"/>
</dbReference>
<proteinExistence type="predicted"/>
<evidence type="ECO:0000313" key="2">
    <source>
        <dbReference type="EMBL" id="MCC5605200.1"/>
    </source>
</evidence>
<sequence>FFPDVMVFIQEGEKRHKSQKISFGAKTPDGKPSYLDYRLKLPSRSLTEFSRWVYRFMGSAQFLTPKELVEKHKQAAQELLARYL</sequence>
<evidence type="ECO:0000259" key="1">
    <source>
        <dbReference type="Pfam" id="PF25583"/>
    </source>
</evidence>
<accession>A0ABS8ILL0</accession>
<reference evidence="2 3" key="1">
    <citation type="journal article" date="2021" name="Microorganisms">
        <title>Genome Evolution of Filamentous Cyanobacterium Nostoc Species: From Facultative Symbiosis to Free Living.</title>
        <authorList>
            <person name="Huo D."/>
            <person name="Li H."/>
            <person name="Cai F."/>
            <person name="Guo X."/>
            <person name="Qiao Z."/>
            <person name="Wang W."/>
            <person name="Yu G."/>
            <person name="Li R."/>
        </authorList>
    </citation>
    <scope>NUCLEOTIDE SEQUENCE [LARGE SCALE GENOMIC DNA]</scope>
    <source>
        <strain evidence="2 3">CHAB 5714</strain>
    </source>
</reference>